<dbReference type="STRING" id="416943.SAMN05445871_3951"/>
<accession>A0A1H7L7U7</accession>
<sequence>MSEIPIAARSILNPVAPFGVGTPDTESLMSYFCRLALSHCVTTSDLARRITNATGGQFNPKWNWKSVSPSGISDTAEKWSQALTELTTIECRTSLTLLPWREVIAEMGLISTGARWCPVCFAADRATGRAPYARLAWDIGMVTTCARHETKLIHVCPACGRRETEHRSAYIVPGWCTKCGAFLGSNAYSDAAPEETWIANQVGGTVARQATLETTPSLETLRNCIQTLVMHLDGGRNAVFARRIGVNKSTAHYWLKNGGTPTLSALLRIALHTGIDLPKLLTGDLTGWSVSCIETRPCDLSLPERKRRKSPVINRSELLRARLVALNESKEPVSVREAARQLDVHPRQLYQSANDEARAIGERWRNIQRYRAEQSREIAREAIETAYFKILAEGKCVNLRELRNHVPKAILGSVRDIFALIEEVKEKVGVVQPRI</sequence>
<evidence type="ECO:0000313" key="3">
    <source>
        <dbReference type="Proteomes" id="UP000199120"/>
    </source>
</evidence>
<evidence type="ECO:0000313" key="2">
    <source>
        <dbReference type="EMBL" id="SEK95039.1"/>
    </source>
</evidence>
<gene>
    <name evidence="2" type="ORF">SAMN05192542_104224</name>
</gene>
<protein>
    <submittedName>
        <fullName evidence="2">TniQ protein</fullName>
    </submittedName>
</protein>
<reference evidence="3" key="1">
    <citation type="submission" date="2016-10" db="EMBL/GenBank/DDBJ databases">
        <authorList>
            <person name="Varghese N."/>
            <person name="Submissions S."/>
        </authorList>
    </citation>
    <scope>NUCLEOTIDE SEQUENCE [LARGE SCALE GENOMIC DNA]</scope>
    <source>
        <strain evidence="3">LMG 26416</strain>
    </source>
</reference>
<dbReference type="InterPro" id="IPR010982">
    <property type="entry name" value="Lambda_DNA-bd_dom_sf"/>
</dbReference>
<dbReference type="Proteomes" id="UP000199120">
    <property type="component" value="Unassembled WGS sequence"/>
</dbReference>
<organism evidence="2 3">
    <name type="scientific">Paraburkholderia caballeronis</name>
    <dbReference type="NCBI Taxonomy" id="416943"/>
    <lineage>
        <taxon>Bacteria</taxon>
        <taxon>Pseudomonadati</taxon>
        <taxon>Pseudomonadota</taxon>
        <taxon>Betaproteobacteria</taxon>
        <taxon>Burkholderiales</taxon>
        <taxon>Burkholderiaceae</taxon>
        <taxon>Paraburkholderia</taxon>
    </lineage>
</organism>
<dbReference type="PROSITE" id="PS50943">
    <property type="entry name" value="HTH_CROC1"/>
    <property type="match status" value="1"/>
</dbReference>
<name>A0A1H7L7U7_9BURK</name>
<dbReference type="OrthoDB" id="9056773at2"/>
<feature type="domain" description="HTH cro/C1-type" evidence="1">
    <location>
        <begin position="240"/>
        <end position="280"/>
    </location>
</feature>
<keyword evidence="3" id="KW-1185">Reference proteome</keyword>
<dbReference type="RefSeq" id="WP_090547966.1">
    <property type="nucleotide sequence ID" value="NZ_FNSR01000002.1"/>
</dbReference>
<proteinExistence type="predicted"/>
<dbReference type="EMBL" id="FOAJ01000004">
    <property type="protein sequence ID" value="SEK95039.1"/>
    <property type="molecule type" value="Genomic_DNA"/>
</dbReference>
<dbReference type="AlphaFoldDB" id="A0A1H7L7U7"/>
<dbReference type="GO" id="GO:0003677">
    <property type="term" value="F:DNA binding"/>
    <property type="evidence" value="ECO:0007669"/>
    <property type="project" value="InterPro"/>
</dbReference>
<dbReference type="InterPro" id="IPR009492">
    <property type="entry name" value="TniQ"/>
</dbReference>
<dbReference type="Gene3D" id="1.10.260.40">
    <property type="entry name" value="lambda repressor-like DNA-binding domains"/>
    <property type="match status" value="1"/>
</dbReference>
<evidence type="ECO:0000259" key="1">
    <source>
        <dbReference type="PROSITE" id="PS50943"/>
    </source>
</evidence>
<dbReference type="InterPro" id="IPR001387">
    <property type="entry name" value="Cro/C1-type_HTH"/>
</dbReference>
<dbReference type="Pfam" id="PF06527">
    <property type="entry name" value="TniQ"/>
    <property type="match status" value="1"/>
</dbReference>